<evidence type="ECO:0000313" key="10">
    <source>
        <dbReference type="EMBL" id="STQ86367.1"/>
    </source>
</evidence>
<accession>A0A099TZ79</accession>
<evidence type="ECO:0000256" key="7">
    <source>
        <dbReference type="ARBA" id="ARBA00034125"/>
    </source>
</evidence>
<evidence type="ECO:0000313" key="12">
    <source>
        <dbReference type="Proteomes" id="UP000029922"/>
    </source>
</evidence>
<reference evidence="10 13" key="2">
    <citation type="submission" date="2018-06" db="EMBL/GenBank/DDBJ databases">
        <authorList>
            <consortium name="Pathogen Informatics"/>
            <person name="Doyle S."/>
        </authorList>
    </citation>
    <scope>NUCLEOTIDE SEQUENCE [LARGE SCALE GENOMIC DNA]</scope>
    <source>
        <strain evidence="10 13">NCTC12714</strain>
    </source>
</reference>
<feature type="transmembrane region" description="Helical" evidence="8">
    <location>
        <begin position="104"/>
        <end position="123"/>
    </location>
</feature>
<dbReference type="PANTHER" id="PTHR34390">
    <property type="entry name" value="UPF0442 PROTEIN YJJB-RELATED"/>
    <property type="match status" value="1"/>
</dbReference>
<dbReference type="Proteomes" id="UP000255139">
    <property type="component" value="Unassembled WGS sequence"/>
</dbReference>
<sequence length="208" mass="23497">MSNVLESIPHLMEFLHTDFFNSKSFSHIAINVIFAMISAFGFGYLCNPPKKILLGIMLTAALGYLIRSLLLLSPIFNLAGASFFAALCMGIFTMMIAKRVKVPVEVIVFPCLLPMFPGSYGYKSIISLLTFLQNTDKPEQIDYLIAFFNNFITMVSVSLSLVVGALVTFIIFFEQSFMVTRGSKQVSIYIIFRELRKNKKNQVKNKRM</sequence>
<keyword evidence="5 8" id="KW-1133">Transmembrane helix</keyword>
<dbReference type="EMBL" id="JRPD02000001">
    <property type="protein sequence ID" value="TLE01721.1"/>
    <property type="molecule type" value="Genomic_DNA"/>
</dbReference>
<gene>
    <name evidence="10" type="primary">yjjB</name>
    <name evidence="11" type="ORF">LS73_000935</name>
    <name evidence="10" type="ORF">NCTC12714_01174</name>
</gene>
<feature type="transmembrane region" description="Helical" evidence="8">
    <location>
        <begin position="143"/>
        <end position="173"/>
    </location>
</feature>
<evidence type="ECO:0000256" key="3">
    <source>
        <dbReference type="ARBA" id="ARBA00022519"/>
    </source>
</evidence>
<keyword evidence="4 8" id="KW-0812">Transmembrane</keyword>
<proteinExistence type="inferred from homology"/>
<evidence type="ECO:0000256" key="2">
    <source>
        <dbReference type="ARBA" id="ARBA00022475"/>
    </source>
</evidence>
<dbReference type="OrthoDB" id="9810047at2"/>
<feature type="transmembrane region" description="Helical" evidence="8">
    <location>
        <begin position="25"/>
        <end position="45"/>
    </location>
</feature>
<evidence type="ECO:0000256" key="5">
    <source>
        <dbReference type="ARBA" id="ARBA00022989"/>
    </source>
</evidence>
<dbReference type="RefSeq" id="WP_034557062.1">
    <property type="nucleotide sequence ID" value="NZ_FZML01000010.1"/>
</dbReference>
<dbReference type="GO" id="GO:0015744">
    <property type="term" value="P:succinate transport"/>
    <property type="evidence" value="ECO:0007669"/>
    <property type="project" value="TreeGrafter"/>
</dbReference>
<feature type="transmembrane region" description="Helical" evidence="8">
    <location>
        <begin position="52"/>
        <end position="72"/>
    </location>
</feature>
<keyword evidence="13" id="KW-1185">Reference proteome</keyword>
<keyword evidence="6 8" id="KW-0472">Membrane</keyword>
<evidence type="ECO:0000256" key="4">
    <source>
        <dbReference type="ARBA" id="ARBA00022692"/>
    </source>
</evidence>
<feature type="transmembrane region" description="Helical" evidence="8">
    <location>
        <begin position="78"/>
        <end position="97"/>
    </location>
</feature>
<dbReference type="AlphaFoldDB" id="A0A099TZ79"/>
<dbReference type="Pfam" id="PF12821">
    <property type="entry name" value="ThrE_2"/>
    <property type="match status" value="1"/>
</dbReference>
<dbReference type="STRING" id="216.LS73_02100"/>
<feature type="domain" description="Threonine/Serine exporter ThrE" evidence="9">
    <location>
        <begin position="31"/>
        <end position="168"/>
    </location>
</feature>
<dbReference type="GO" id="GO:0005886">
    <property type="term" value="C:plasma membrane"/>
    <property type="evidence" value="ECO:0007669"/>
    <property type="project" value="UniProtKB-SubCell"/>
</dbReference>
<protein>
    <submittedName>
        <fullName evidence="11">Threonine/serine exporter</fullName>
    </submittedName>
    <submittedName>
        <fullName evidence="10">Uncharacterized conserved protein</fullName>
    </submittedName>
</protein>
<evidence type="ECO:0000256" key="8">
    <source>
        <dbReference type="SAM" id="Phobius"/>
    </source>
</evidence>
<organism evidence="10 13">
    <name type="scientific">Helicobacter muridarum</name>
    <dbReference type="NCBI Taxonomy" id="216"/>
    <lineage>
        <taxon>Bacteria</taxon>
        <taxon>Pseudomonadati</taxon>
        <taxon>Campylobacterota</taxon>
        <taxon>Epsilonproteobacteria</taxon>
        <taxon>Campylobacterales</taxon>
        <taxon>Helicobacteraceae</taxon>
        <taxon>Helicobacter</taxon>
    </lineage>
</organism>
<comment type="similarity">
    <text evidence="7">Belongs to the ThrE exporter (TC 2.A.79) family.</text>
</comment>
<evidence type="ECO:0000313" key="13">
    <source>
        <dbReference type="Proteomes" id="UP000255139"/>
    </source>
</evidence>
<reference evidence="11 12" key="1">
    <citation type="journal article" date="2014" name="Genome Announc.">
        <title>Draft genome sequences of eight enterohepatic helicobacter species isolated from both laboratory and wild rodents.</title>
        <authorList>
            <person name="Sheh A."/>
            <person name="Shen Z."/>
            <person name="Fox J.G."/>
        </authorList>
    </citation>
    <scope>NUCLEOTIDE SEQUENCE [LARGE SCALE GENOMIC DNA]</scope>
    <source>
        <strain evidence="11 12">ST1</strain>
    </source>
</reference>
<keyword evidence="3" id="KW-0997">Cell inner membrane</keyword>
<dbReference type="InterPro" id="IPR050539">
    <property type="entry name" value="ThrE_Dicarb/AminoAcid_Exp"/>
</dbReference>
<keyword evidence="2" id="KW-1003">Cell membrane</keyword>
<dbReference type="EMBL" id="UGJE01000002">
    <property type="protein sequence ID" value="STQ86367.1"/>
    <property type="molecule type" value="Genomic_DNA"/>
</dbReference>
<dbReference type="Proteomes" id="UP000029922">
    <property type="component" value="Unassembled WGS sequence"/>
</dbReference>
<name>A0A099TZ79_9HELI</name>
<evidence type="ECO:0000259" key="9">
    <source>
        <dbReference type="Pfam" id="PF12821"/>
    </source>
</evidence>
<evidence type="ECO:0000256" key="1">
    <source>
        <dbReference type="ARBA" id="ARBA00004651"/>
    </source>
</evidence>
<dbReference type="InterPro" id="IPR024528">
    <property type="entry name" value="ThrE_2"/>
</dbReference>
<comment type="subcellular location">
    <subcellularLocation>
        <location evidence="1">Cell membrane</location>
        <topology evidence="1">Multi-pass membrane protein</topology>
    </subcellularLocation>
</comment>
<evidence type="ECO:0000313" key="11">
    <source>
        <dbReference type="EMBL" id="TLE01721.1"/>
    </source>
</evidence>
<dbReference type="PANTHER" id="PTHR34390:SF1">
    <property type="entry name" value="SUCCINATE TRANSPORTER SUBUNIT YJJB-RELATED"/>
    <property type="match status" value="1"/>
</dbReference>
<evidence type="ECO:0000256" key="6">
    <source>
        <dbReference type="ARBA" id="ARBA00023136"/>
    </source>
</evidence>